<accession>A0ABS5ZKT7</accession>
<comment type="caution">
    <text evidence="1">The sequence shown here is derived from an EMBL/GenBank/DDBJ whole genome shotgun (WGS) entry which is preliminary data.</text>
</comment>
<organism evidence="1 2">
    <name type="scientific">Zooshikella harenae</name>
    <dbReference type="NCBI Taxonomy" id="2827238"/>
    <lineage>
        <taxon>Bacteria</taxon>
        <taxon>Pseudomonadati</taxon>
        <taxon>Pseudomonadota</taxon>
        <taxon>Gammaproteobacteria</taxon>
        <taxon>Oceanospirillales</taxon>
        <taxon>Zooshikellaceae</taxon>
        <taxon>Zooshikella</taxon>
    </lineage>
</organism>
<feature type="non-terminal residue" evidence="1">
    <location>
        <position position="1"/>
    </location>
</feature>
<keyword evidence="2" id="KW-1185">Reference proteome</keyword>
<evidence type="ECO:0000313" key="2">
    <source>
        <dbReference type="Proteomes" id="UP000690515"/>
    </source>
</evidence>
<name>A0ABS5ZKT7_9GAMM</name>
<gene>
    <name evidence="1" type="ORF">KCG35_21565</name>
</gene>
<proteinExistence type="predicted"/>
<dbReference type="Proteomes" id="UP000690515">
    <property type="component" value="Unassembled WGS sequence"/>
</dbReference>
<dbReference type="RefSeq" id="WP_215821935.1">
    <property type="nucleotide sequence ID" value="NZ_JAGSOY010000093.1"/>
</dbReference>
<reference evidence="1 2" key="1">
    <citation type="submission" date="2021-04" db="EMBL/GenBank/DDBJ databases">
        <authorList>
            <person name="Pira H."/>
            <person name="Risdian C."/>
            <person name="Wink J."/>
        </authorList>
    </citation>
    <scope>NUCLEOTIDE SEQUENCE [LARGE SCALE GENOMIC DNA]</scope>
    <source>
        <strain evidence="1 2">WH53</strain>
    </source>
</reference>
<dbReference type="EMBL" id="JAGSOY010000093">
    <property type="protein sequence ID" value="MBU2713652.1"/>
    <property type="molecule type" value="Genomic_DNA"/>
</dbReference>
<evidence type="ECO:0000313" key="1">
    <source>
        <dbReference type="EMBL" id="MBU2713652.1"/>
    </source>
</evidence>
<protein>
    <submittedName>
        <fullName evidence="1">Uncharacterized protein</fullName>
    </submittedName>
</protein>
<sequence length="62" mass="6736">YALSSALLTNMGGGRNAVYAGAFNCRSCHLLIISSFTSSLDFAPKTLSLWVNFTHYEYAILG</sequence>